<sequence length="496" mass="55646">MAGFQQQIRGQVLALNTLLQGLQMESLGDMRLLLQSQQAQLDQIHNNTASLRKQYPQSTVPDSIFDNKRSANSIYGAPDSVLGAEDFAFDDDIVNSKAYRRAMALAQAQFDKVHIADADENHLAQATDDASISERLPLESTTSLTEQIEENTNTVAPGAQTLAWNAPIKYRTFTASTIPLDGDLPRLDYDWASAFELKKADMEGRSKQEVEHQNVMFEILESEHQFINNLGVLSRLYVDPLLNAWPKIMDKPSKFVDQAFASLNAIREAHERHVYLPMLACWEREGAWAKFTPEPFAALAKSAEATYVSFSQNFNLAQATIQDELSNNPQFRQFIETRRQHPWSQKLGWDSYLKIPLTRLQRYRLLLAVLGRTTSSPSDKADTVMADSKIVPLLTMVESALRHGQLRLQLKPMVDSLSAEQAAGILLSNPERRFVTSGRFPVQIMQAGDDKTWRDCMVTLLDNAFIITLGTLSTPTVSRKATVVVRTVWPRCVDGG</sequence>
<dbReference type="Proteomes" id="UP001310594">
    <property type="component" value="Unassembled WGS sequence"/>
</dbReference>
<dbReference type="PANTHER" id="PTHR46572">
    <property type="entry name" value="RHO1 GDP-GTP EXCHANGE PROTEIN 1-RELATED"/>
    <property type="match status" value="1"/>
</dbReference>
<gene>
    <name evidence="2" type="primary">TUS1_1</name>
    <name evidence="2" type="ORF">LTR97_003032</name>
</gene>
<dbReference type="InterPro" id="IPR052233">
    <property type="entry name" value="Rho-type_GEFs"/>
</dbReference>
<dbReference type="PROSITE" id="PS50010">
    <property type="entry name" value="DH_2"/>
    <property type="match status" value="1"/>
</dbReference>
<dbReference type="SUPFAM" id="SSF48065">
    <property type="entry name" value="DBL homology domain (DH-domain)"/>
    <property type="match status" value="1"/>
</dbReference>
<evidence type="ECO:0000313" key="3">
    <source>
        <dbReference type="Proteomes" id="UP001310594"/>
    </source>
</evidence>
<name>A0AAN7WFZ5_9PEZI</name>
<accession>A0AAN7WFZ5</accession>
<evidence type="ECO:0000259" key="1">
    <source>
        <dbReference type="PROSITE" id="PS50010"/>
    </source>
</evidence>
<dbReference type="PANTHER" id="PTHR46572:SF1">
    <property type="entry name" value="RHO1 GUANINE NUCLEOTIDE EXCHANGE FACTOR TUS1"/>
    <property type="match status" value="1"/>
</dbReference>
<dbReference type="InterPro" id="IPR000219">
    <property type="entry name" value="DH_dom"/>
</dbReference>
<organism evidence="2 3">
    <name type="scientific">Elasticomyces elasticus</name>
    <dbReference type="NCBI Taxonomy" id="574655"/>
    <lineage>
        <taxon>Eukaryota</taxon>
        <taxon>Fungi</taxon>
        <taxon>Dikarya</taxon>
        <taxon>Ascomycota</taxon>
        <taxon>Pezizomycotina</taxon>
        <taxon>Dothideomycetes</taxon>
        <taxon>Dothideomycetidae</taxon>
        <taxon>Mycosphaerellales</taxon>
        <taxon>Teratosphaeriaceae</taxon>
        <taxon>Elasticomyces</taxon>
    </lineage>
</organism>
<evidence type="ECO:0000313" key="2">
    <source>
        <dbReference type="EMBL" id="KAK5704019.1"/>
    </source>
</evidence>
<comment type="caution">
    <text evidence="2">The sequence shown here is derived from an EMBL/GenBank/DDBJ whole genome shotgun (WGS) entry which is preliminary data.</text>
</comment>
<dbReference type="EMBL" id="JAVRQU010000004">
    <property type="protein sequence ID" value="KAK5704019.1"/>
    <property type="molecule type" value="Genomic_DNA"/>
</dbReference>
<feature type="domain" description="DH" evidence="1">
    <location>
        <begin position="211"/>
        <end position="400"/>
    </location>
</feature>
<dbReference type="AlphaFoldDB" id="A0AAN7WFZ5"/>
<proteinExistence type="predicted"/>
<dbReference type="Gene3D" id="1.20.900.10">
    <property type="entry name" value="Dbl homology (DH) domain"/>
    <property type="match status" value="1"/>
</dbReference>
<dbReference type="InterPro" id="IPR035899">
    <property type="entry name" value="DBL_dom_sf"/>
</dbReference>
<dbReference type="SMART" id="SM00325">
    <property type="entry name" value="RhoGEF"/>
    <property type="match status" value="1"/>
</dbReference>
<reference evidence="2" key="1">
    <citation type="submission" date="2023-08" db="EMBL/GenBank/DDBJ databases">
        <title>Black Yeasts Isolated from many extreme environments.</title>
        <authorList>
            <person name="Coleine C."/>
            <person name="Stajich J.E."/>
            <person name="Selbmann L."/>
        </authorList>
    </citation>
    <scope>NUCLEOTIDE SEQUENCE</scope>
    <source>
        <strain evidence="2">CCFEE 5810</strain>
    </source>
</reference>
<protein>
    <submittedName>
        <fullName evidence="2">Rho guanine nucleotide exchange factor</fullName>
    </submittedName>
</protein>
<dbReference type="GO" id="GO:0005085">
    <property type="term" value="F:guanyl-nucleotide exchange factor activity"/>
    <property type="evidence" value="ECO:0007669"/>
    <property type="project" value="InterPro"/>
</dbReference>
<dbReference type="Pfam" id="PF00621">
    <property type="entry name" value="RhoGEF"/>
    <property type="match status" value="1"/>
</dbReference>